<dbReference type="Pfam" id="PF00722">
    <property type="entry name" value="Glyco_hydro_16"/>
    <property type="match status" value="1"/>
</dbReference>
<dbReference type="SUPFAM" id="SSF49899">
    <property type="entry name" value="Concanavalin A-like lectins/glucanases"/>
    <property type="match status" value="1"/>
</dbReference>
<dbReference type="InterPro" id="IPR011049">
    <property type="entry name" value="Serralysin-like_metalloprot_C"/>
</dbReference>
<dbReference type="SUPFAM" id="SSF51120">
    <property type="entry name" value="beta-Roll"/>
    <property type="match status" value="3"/>
</dbReference>
<evidence type="ECO:0000313" key="3">
    <source>
        <dbReference type="EMBL" id="QUD87457.1"/>
    </source>
</evidence>
<evidence type="ECO:0000259" key="2">
    <source>
        <dbReference type="PROSITE" id="PS51762"/>
    </source>
</evidence>
<proteinExistence type="inferred from homology"/>
<dbReference type="PANTHER" id="PTHR10963">
    <property type="entry name" value="GLYCOSYL HYDROLASE-RELATED"/>
    <property type="match status" value="1"/>
</dbReference>
<dbReference type="GO" id="GO:0004553">
    <property type="term" value="F:hydrolase activity, hydrolyzing O-glycosyl compounds"/>
    <property type="evidence" value="ECO:0007669"/>
    <property type="project" value="InterPro"/>
</dbReference>
<dbReference type="GO" id="GO:0005975">
    <property type="term" value="P:carbohydrate metabolic process"/>
    <property type="evidence" value="ECO:0007669"/>
    <property type="project" value="InterPro"/>
</dbReference>
<dbReference type="Gene3D" id="2.150.10.10">
    <property type="entry name" value="Serralysin-like metalloprotease, C-terminal"/>
    <property type="match status" value="3"/>
</dbReference>
<dbReference type="RefSeq" id="WP_211937509.1">
    <property type="nucleotide sequence ID" value="NZ_CP073078.1"/>
</dbReference>
<evidence type="ECO:0000313" key="4">
    <source>
        <dbReference type="Proteomes" id="UP000676409"/>
    </source>
</evidence>
<dbReference type="EMBL" id="CP073078">
    <property type="protein sequence ID" value="QUD87457.1"/>
    <property type="molecule type" value="Genomic_DNA"/>
</dbReference>
<dbReference type="Gene3D" id="2.60.120.200">
    <property type="match status" value="1"/>
</dbReference>
<dbReference type="KEGG" id="caul:KCG34_20755"/>
<dbReference type="Proteomes" id="UP000676409">
    <property type="component" value="Chromosome"/>
</dbReference>
<accession>A0A975FYV5</accession>
<dbReference type="AlphaFoldDB" id="A0A975FYV5"/>
<dbReference type="PROSITE" id="PS51762">
    <property type="entry name" value="GH16_2"/>
    <property type="match status" value="1"/>
</dbReference>
<dbReference type="InterPro" id="IPR000757">
    <property type="entry name" value="Beta-glucanase-like"/>
</dbReference>
<sequence>MTTYLDFNGLSTPLSAAPTYWAYTTTVGQTLTGVNQPEQLRDSLGGSPTLVGGAADTTFSVISPTTNIVAQAGFINTVVAYHNFILPANVQNLTLAGASSTGTGNSMNDLIIAQGQGDTVIAGTGNDVMVDAGAGKDLFTFNTGFAKDVIYGFQVTGTNADRIVFTDPNYASFAQIQSHLTQQGSDVLLTLSSTSQILIKGVSLSSLTASNFGLPHPATGYVDFNGNAMLGSMAPTYWANTTTVGQTLTGVDQAESLRDSLGGSPTLVAGKGDTTFSVISPTTTVVGQAGFINTVVAYHSFVLPSNVQNLTLAGASSTGTGNSLSNLIIAQGAGDTIVAGTGNDVLVDAGAGHDLFTFNPGFAKDVVYGFQVSGTAADRIVLTDPNFASFAQIQSHLTQQGSDTLLTLSSTSQILIKGVSATSLTAANFGLAQPMTSYQDINGHAMAGSMAPVYWANTTTLGQTLTGLNEPESLRDSLGGSPTLIGGKGDTTFSVISPTTAVTAQSGYVNTVVAYRGFTLPANVQNLTVVDDHSTGVGNSLNNLIIAQGLNDAIDGGMGNDVLVDAGGGQSVFTFDPGFGQDVLYGFKVSGTNADKIVLTDPSITSFAQVQSHLTQVGSDTLLTLSSGSEILLKGVTATSLTASDFGLHLDMTGMTETFAGDFSSGLSLYNASTGAGTWKSNFAFGVQSGTGDWASRTEVGNSELQLYVDPSYKGSGTTALGINPFSVSNGILDIHATATPTADVTYLNGYHYTSGLLTTEKSFSQLYGYFEIKAQLPNTPGAWPAFWMLPTNPTSAAEIDVLEDFGGSPIHQTVIHGATGSPSQTYFVNTVPTDGTAFHTYGVLWTSHEIDFYIDGVNVGSTPTPSDLNTPMYMLTNLAVGGISGTPGAGFSADMQIAYIHAYSLSNLASSTAPTAVKAAAAAQTSLASPTTATAAATTSTTTTTEHATATTVAQPVHLIGDAHASLDFSSLGLGGHEVGFGAHMHEHWA</sequence>
<evidence type="ECO:0000256" key="1">
    <source>
        <dbReference type="ARBA" id="ARBA00006865"/>
    </source>
</evidence>
<dbReference type="PRINTS" id="PR00313">
    <property type="entry name" value="CABNDNGRPT"/>
</dbReference>
<comment type="similarity">
    <text evidence="1">Belongs to the glycosyl hydrolase 16 family.</text>
</comment>
<keyword evidence="4" id="KW-1185">Reference proteome</keyword>
<organism evidence="3 4">
    <name type="scientific">Phenylobacterium montanum</name>
    <dbReference type="NCBI Taxonomy" id="2823693"/>
    <lineage>
        <taxon>Bacteria</taxon>
        <taxon>Pseudomonadati</taxon>
        <taxon>Pseudomonadota</taxon>
        <taxon>Alphaproteobacteria</taxon>
        <taxon>Caulobacterales</taxon>
        <taxon>Caulobacteraceae</taxon>
        <taxon>Phenylobacterium</taxon>
    </lineage>
</organism>
<dbReference type="InterPro" id="IPR050546">
    <property type="entry name" value="Glycosyl_Hydrlase_16"/>
</dbReference>
<dbReference type="PANTHER" id="PTHR10963:SF55">
    <property type="entry name" value="GLYCOSIDE HYDROLASE FAMILY 16 PROTEIN"/>
    <property type="match status" value="1"/>
</dbReference>
<gene>
    <name evidence="3" type="ORF">KCG34_20755</name>
</gene>
<dbReference type="InterPro" id="IPR013320">
    <property type="entry name" value="ConA-like_dom_sf"/>
</dbReference>
<feature type="domain" description="GH16" evidence="2">
    <location>
        <begin position="650"/>
        <end position="909"/>
    </location>
</feature>
<protein>
    <submittedName>
        <fullName evidence="3">Family 16 glycosylhydrolase</fullName>
    </submittedName>
</protein>
<dbReference type="CDD" id="cd08023">
    <property type="entry name" value="GH16_laminarinase_like"/>
    <property type="match status" value="1"/>
</dbReference>
<reference evidence="3" key="1">
    <citation type="submission" date="2021-04" db="EMBL/GenBank/DDBJ databases">
        <title>The complete genome sequence of Caulobacter sp. S6.</title>
        <authorList>
            <person name="Tang Y."/>
            <person name="Ouyang W."/>
            <person name="Liu Q."/>
            <person name="Huang B."/>
            <person name="Guo Z."/>
            <person name="Lei P."/>
        </authorList>
    </citation>
    <scope>NUCLEOTIDE SEQUENCE</scope>
    <source>
        <strain evidence="3">S6</strain>
    </source>
</reference>
<name>A0A975FYV5_9CAUL</name>